<dbReference type="BioCyc" id="PSP1104324:GJSN-144-MONOMER"/>
<dbReference type="Proteomes" id="UP000005867">
    <property type="component" value="Chromosome"/>
</dbReference>
<dbReference type="RefSeq" id="WP_014287440.1">
    <property type="nucleotide sequence ID" value="NC_016645.1"/>
</dbReference>
<name>G7VEI8_9CREN</name>
<dbReference type="STRING" id="1104324.P186_0149"/>
<dbReference type="EMBL" id="CP003098">
    <property type="protein sequence ID" value="AET31612.1"/>
    <property type="molecule type" value="Genomic_DNA"/>
</dbReference>
<dbReference type="HOGENOM" id="CLU_753589_0_0_2"/>
<dbReference type="GeneID" id="11595950"/>
<accession>G7VEI8</accession>
<gene>
    <name evidence="1" type="ORF">P186_0149</name>
</gene>
<evidence type="ECO:0000313" key="1">
    <source>
        <dbReference type="EMBL" id="AET31612.1"/>
    </source>
</evidence>
<sequence>MKYVFGRSGSGFVVFSCDETWYKYIGDADFYEKLRSRWYEGLCLYVDDRCERVENVYDFRSICIPSLRLGSGFTRWWFSGGVFMSETSSGLLYLWLRDVAVTEDFMVVKLDLHFRKNPNCSYNPGAGSLTGAELPVVRRRDGYLRVGSWLAWHRVLGLLDNGRWVLVGDDGLYEAVFTPTVKDPLEVFGEVGYVRVVGPYVGDVDLVQSPCGAPRLVACGEEGVEVARALLEYVEGVLRGSGVFDVGRFLPGGWSCGGSFVIPELVEVDVPSRVLLDWPLADPCPHVLAAADRDPLGLLTTETCYKCWG</sequence>
<evidence type="ECO:0000313" key="2">
    <source>
        <dbReference type="Proteomes" id="UP000005867"/>
    </source>
</evidence>
<organism evidence="1 2">
    <name type="scientific">Pyrobaculum ferrireducens</name>
    <dbReference type="NCBI Taxonomy" id="1104324"/>
    <lineage>
        <taxon>Archaea</taxon>
        <taxon>Thermoproteota</taxon>
        <taxon>Thermoprotei</taxon>
        <taxon>Thermoproteales</taxon>
        <taxon>Thermoproteaceae</taxon>
        <taxon>Pyrobaculum</taxon>
    </lineage>
</organism>
<proteinExistence type="predicted"/>
<dbReference type="AlphaFoldDB" id="G7VEI8"/>
<dbReference type="OrthoDB" id="372425at2157"/>
<dbReference type="eggNOG" id="arCOG07834">
    <property type="taxonomic scope" value="Archaea"/>
</dbReference>
<dbReference type="KEGG" id="pyr:P186_0149"/>
<reference evidence="1 2" key="1">
    <citation type="journal article" date="2012" name="J. Bacteriol.">
        <title>Complete genome sequence of strain 1860, a crenarchaeon of the genus pyrobaculum able to grow with various electron acceptors.</title>
        <authorList>
            <person name="Mardanov A.V."/>
            <person name="Gumerov V.M."/>
            <person name="Slobodkina G.B."/>
            <person name="Beletsky A.V."/>
            <person name="Bonch-Osmolovskaya E.A."/>
            <person name="Ravin N.V."/>
            <person name="Skryabin K.G."/>
        </authorList>
    </citation>
    <scope>NUCLEOTIDE SEQUENCE [LARGE SCALE GENOMIC DNA]</scope>
    <source>
        <strain evidence="1 2">1860</strain>
    </source>
</reference>
<keyword evidence="2" id="KW-1185">Reference proteome</keyword>
<protein>
    <submittedName>
        <fullName evidence="1">Uncharacterized protein</fullName>
    </submittedName>
</protein>